<accession>A0AA88P7V0</accession>
<name>A0AA88P7V0_9TELE</name>
<dbReference type="Proteomes" id="UP001187343">
    <property type="component" value="Unassembled WGS sequence"/>
</dbReference>
<evidence type="ECO:0000313" key="1">
    <source>
        <dbReference type="EMBL" id="KAK2872561.1"/>
    </source>
</evidence>
<dbReference type="AlphaFoldDB" id="A0AA88P7V0"/>
<gene>
    <name evidence="1" type="ORF">Q8A67_022458</name>
</gene>
<keyword evidence="2" id="KW-1185">Reference proteome</keyword>
<sequence length="67" mass="7773">MKCLKESFSSLFHQKPIGAPFLSGIDCLMPVPCLQVAGEDFERCDRRGRTERWLKLWEQTPLHVPQD</sequence>
<protein>
    <submittedName>
        <fullName evidence="1">Uncharacterized protein</fullName>
    </submittedName>
</protein>
<organism evidence="1 2">
    <name type="scientific">Cirrhinus molitorella</name>
    <name type="common">mud carp</name>
    <dbReference type="NCBI Taxonomy" id="172907"/>
    <lineage>
        <taxon>Eukaryota</taxon>
        <taxon>Metazoa</taxon>
        <taxon>Chordata</taxon>
        <taxon>Craniata</taxon>
        <taxon>Vertebrata</taxon>
        <taxon>Euteleostomi</taxon>
        <taxon>Actinopterygii</taxon>
        <taxon>Neopterygii</taxon>
        <taxon>Teleostei</taxon>
        <taxon>Ostariophysi</taxon>
        <taxon>Cypriniformes</taxon>
        <taxon>Cyprinidae</taxon>
        <taxon>Labeoninae</taxon>
        <taxon>Labeonini</taxon>
        <taxon>Cirrhinus</taxon>
    </lineage>
</organism>
<proteinExistence type="predicted"/>
<reference evidence="1" key="1">
    <citation type="submission" date="2023-08" db="EMBL/GenBank/DDBJ databases">
        <title>Chromosome-level Genome Assembly of mud carp (Cirrhinus molitorella).</title>
        <authorList>
            <person name="Liu H."/>
        </authorList>
    </citation>
    <scope>NUCLEOTIDE SEQUENCE</scope>
    <source>
        <strain evidence="1">Prfri</strain>
        <tissue evidence="1">Muscle</tissue>
    </source>
</reference>
<comment type="caution">
    <text evidence="1">The sequence shown here is derived from an EMBL/GenBank/DDBJ whole genome shotgun (WGS) entry which is preliminary data.</text>
</comment>
<evidence type="ECO:0000313" key="2">
    <source>
        <dbReference type="Proteomes" id="UP001187343"/>
    </source>
</evidence>
<dbReference type="EMBL" id="JAUYZG010000022">
    <property type="protein sequence ID" value="KAK2872561.1"/>
    <property type="molecule type" value="Genomic_DNA"/>
</dbReference>